<gene>
    <name evidence="13" type="ORF">FM111_06810</name>
</gene>
<evidence type="ECO:0000256" key="5">
    <source>
        <dbReference type="ARBA" id="ARBA00022519"/>
    </source>
</evidence>
<dbReference type="InterPro" id="IPR012902">
    <property type="entry name" value="N_methyl_site"/>
</dbReference>
<dbReference type="InterPro" id="IPR022346">
    <property type="entry name" value="T2SS_GspH"/>
</dbReference>
<reference evidence="13 14" key="1">
    <citation type="submission" date="2017-02" db="EMBL/GenBank/DDBJ databases">
        <authorList>
            <person name="Peterson S.W."/>
        </authorList>
    </citation>
    <scope>NUCLEOTIDE SEQUENCE [LARGE SCALE GENOMIC DNA]</scope>
    <source>
        <strain evidence="13 14">3F5N</strain>
    </source>
</reference>
<keyword evidence="7 11" id="KW-1133">Transmembrane helix</keyword>
<dbReference type="NCBIfam" id="TIGR02532">
    <property type="entry name" value="IV_pilin_GFxxxE"/>
    <property type="match status" value="1"/>
</dbReference>
<comment type="similarity">
    <text evidence="9">Belongs to the GSP H family.</text>
</comment>
<evidence type="ECO:0000313" key="13">
    <source>
        <dbReference type="EMBL" id="SJM59015.1"/>
    </source>
</evidence>
<dbReference type="InterPro" id="IPR045584">
    <property type="entry name" value="Pilin-like"/>
</dbReference>
<dbReference type="AlphaFoldDB" id="A0A1R4FSW7"/>
<comment type="subcellular location">
    <subcellularLocation>
        <location evidence="1">Cell inner membrane</location>
        <topology evidence="1">Single-pass membrane protein</topology>
    </subcellularLocation>
</comment>
<proteinExistence type="inferred from homology"/>
<keyword evidence="6 11" id="KW-0812">Transmembrane</keyword>
<evidence type="ECO:0000256" key="2">
    <source>
        <dbReference type="ARBA" id="ARBA00021549"/>
    </source>
</evidence>
<organism evidence="13 14">
    <name type="scientific">Brevundimonas diminuta 3F5N</name>
    <dbReference type="NCBI Taxonomy" id="1255603"/>
    <lineage>
        <taxon>Bacteria</taxon>
        <taxon>Pseudomonadati</taxon>
        <taxon>Pseudomonadota</taxon>
        <taxon>Alphaproteobacteria</taxon>
        <taxon>Caulobacterales</taxon>
        <taxon>Caulobacteraceae</taxon>
        <taxon>Brevundimonas</taxon>
    </lineage>
</organism>
<evidence type="ECO:0000256" key="6">
    <source>
        <dbReference type="ARBA" id="ARBA00022692"/>
    </source>
</evidence>
<dbReference type="GO" id="GO:0015627">
    <property type="term" value="C:type II protein secretion system complex"/>
    <property type="evidence" value="ECO:0007669"/>
    <property type="project" value="InterPro"/>
</dbReference>
<dbReference type="GO" id="GO:0005886">
    <property type="term" value="C:plasma membrane"/>
    <property type="evidence" value="ECO:0007669"/>
    <property type="project" value="UniProtKB-SubCell"/>
</dbReference>
<keyword evidence="3" id="KW-1003">Cell membrane</keyword>
<dbReference type="EMBL" id="FUIE01000036">
    <property type="protein sequence ID" value="SJM59015.1"/>
    <property type="molecule type" value="Genomic_DNA"/>
</dbReference>
<keyword evidence="5" id="KW-0997">Cell inner membrane</keyword>
<dbReference type="Gene3D" id="3.55.40.10">
    <property type="entry name" value="minor pseudopilin epsh domain"/>
    <property type="match status" value="1"/>
</dbReference>
<feature type="domain" description="General secretion pathway GspH" evidence="12">
    <location>
        <begin position="36"/>
        <end position="131"/>
    </location>
</feature>
<sequence length="137" mass="14023">MGFTLVELMVVIAIIGVAAGAVMLSMPDPRPTLAVEAERFAARLTLAREEAVMTNRPVALRADAAGYGFESFDGAVWTPLTGVLAPKAWGEGAAAAGAARAVFDPTGGADAASVRLERDGRSVTVAIDGAGEVTIHE</sequence>
<dbReference type="RefSeq" id="WP_087140235.1">
    <property type="nucleotide sequence ID" value="NZ_FUIE01000036.1"/>
</dbReference>
<dbReference type="GO" id="GO:0015628">
    <property type="term" value="P:protein secretion by the type II secretion system"/>
    <property type="evidence" value="ECO:0007669"/>
    <property type="project" value="InterPro"/>
</dbReference>
<keyword evidence="4" id="KW-0488">Methylation</keyword>
<accession>A0A1R4FSW7</accession>
<evidence type="ECO:0000256" key="11">
    <source>
        <dbReference type="SAM" id="Phobius"/>
    </source>
</evidence>
<evidence type="ECO:0000259" key="12">
    <source>
        <dbReference type="Pfam" id="PF12019"/>
    </source>
</evidence>
<name>A0A1R4FSW7_BREDI</name>
<dbReference type="OrthoDB" id="7189369at2"/>
<evidence type="ECO:0000256" key="7">
    <source>
        <dbReference type="ARBA" id="ARBA00022989"/>
    </source>
</evidence>
<evidence type="ECO:0000256" key="8">
    <source>
        <dbReference type="ARBA" id="ARBA00023136"/>
    </source>
</evidence>
<evidence type="ECO:0000256" key="10">
    <source>
        <dbReference type="ARBA" id="ARBA00030775"/>
    </source>
</evidence>
<dbReference type="Pfam" id="PF07963">
    <property type="entry name" value="N_methyl"/>
    <property type="match status" value="1"/>
</dbReference>
<evidence type="ECO:0000256" key="4">
    <source>
        <dbReference type="ARBA" id="ARBA00022481"/>
    </source>
</evidence>
<feature type="transmembrane region" description="Helical" evidence="11">
    <location>
        <begin position="6"/>
        <end position="24"/>
    </location>
</feature>
<dbReference type="Pfam" id="PF12019">
    <property type="entry name" value="GspH"/>
    <property type="match status" value="1"/>
</dbReference>
<evidence type="ECO:0000313" key="14">
    <source>
        <dbReference type="Proteomes" id="UP000195766"/>
    </source>
</evidence>
<protein>
    <recommendedName>
        <fullName evidence="2">Type II secretion system protein H</fullName>
    </recommendedName>
    <alternativeName>
        <fullName evidence="10">General secretion pathway protein H</fullName>
    </alternativeName>
</protein>
<dbReference type="SUPFAM" id="SSF54523">
    <property type="entry name" value="Pili subunits"/>
    <property type="match status" value="1"/>
</dbReference>
<evidence type="ECO:0000256" key="3">
    <source>
        <dbReference type="ARBA" id="ARBA00022475"/>
    </source>
</evidence>
<evidence type="ECO:0000256" key="1">
    <source>
        <dbReference type="ARBA" id="ARBA00004377"/>
    </source>
</evidence>
<dbReference type="Proteomes" id="UP000195766">
    <property type="component" value="Unassembled WGS sequence"/>
</dbReference>
<keyword evidence="8 11" id="KW-0472">Membrane</keyword>
<evidence type="ECO:0000256" key="9">
    <source>
        <dbReference type="ARBA" id="ARBA00025772"/>
    </source>
</evidence>